<evidence type="ECO:0000313" key="2">
    <source>
        <dbReference type="EMBL" id="MBB5431678.1"/>
    </source>
</evidence>
<proteinExistence type="predicted"/>
<dbReference type="InterPro" id="IPR004843">
    <property type="entry name" value="Calcineurin-like_PHP"/>
</dbReference>
<dbReference type="Pfam" id="PF00149">
    <property type="entry name" value="Metallophos"/>
    <property type="match status" value="1"/>
</dbReference>
<dbReference type="PANTHER" id="PTHR30337:SF7">
    <property type="entry name" value="PHOSPHOESTERASE"/>
    <property type="match status" value="1"/>
</dbReference>
<protein>
    <submittedName>
        <fullName evidence="2">DNA repair exonuclease SbcCD nuclease subunit</fullName>
    </submittedName>
</protein>
<reference evidence="2 3" key="1">
    <citation type="submission" date="2020-08" db="EMBL/GenBank/DDBJ databases">
        <title>Sequencing the genomes of 1000 actinobacteria strains.</title>
        <authorList>
            <person name="Klenk H.-P."/>
        </authorList>
    </citation>
    <scope>NUCLEOTIDE SEQUENCE [LARGE SCALE GENOMIC DNA]</scope>
    <source>
        <strain evidence="2 3">DSM 44551</strain>
    </source>
</reference>
<dbReference type="GO" id="GO:0004527">
    <property type="term" value="F:exonuclease activity"/>
    <property type="evidence" value="ECO:0007669"/>
    <property type="project" value="UniProtKB-KW"/>
</dbReference>
<feature type="domain" description="Calcineurin-like phosphoesterase" evidence="1">
    <location>
        <begin position="3"/>
        <end position="188"/>
    </location>
</feature>
<dbReference type="PANTHER" id="PTHR30337">
    <property type="entry name" value="COMPONENT OF ATP-DEPENDENT DSDNA EXONUCLEASE"/>
    <property type="match status" value="1"/>
</dbReference>
<dbReference type="InterPro" id="IPR029052">
    <property type="entry name" value="Metallo-depent_PP-like"/>
</dbReference>
<organism evidence="2 3">
    <name type="scientific">Nocardiopsis composta</name>
    <dbReference type="NCBI Taxonomy" id="157465"/>
    <lineage>
        <taxon>Bacteria</taxon>
        <taxon>Bacillati</taxon>
        <taxon>Actinomycetota</taxon>
        <taxon>Actinomycetes</taxon>
        <taxon>Streptosporangiales</taxon>
        <taxon>Nocardiopsidaceae</taxon>
        <taxon>Nocardiopsis</taxon>
    </lineage>
</organism>
<dbReference type="RefSeq" id="WP_312893544.1">
    <property type="nucleotide sequence ID" value="NZ_BAAAJD010000051.1"/>
</dbReference>
<keyword evidence="3" id="KW-1185">Reference proteome</keyword>
<evidence type="ECO:0000313" key="3">
    <source>
        <dbReference type="Proteomes" id="UP000572635"/>
    </source>
</evidence>
<gene>
    <name evidence="2" type="ORF">HDA36_001762</name>
</gene>
<dbReference type="Proteomes" id="UP000572635">
    <property type="component" value="Unassembled WGS sequence"/>
</dbReference>
<dbReference type="EMBL" id="JACHDB010000001">
    <property type="protein sequence ID" value="MBB5431678.1"/>
    <property type="molecule type" value="Genomic_DNA"/>
</dbReference>
<keyword evidence="2" id="KW-0269">Exonuclease</keyword>
<dbReference type="Gene3D" id="3.60.21.10">
    <property type="match status" value="1"/>
</dbReference>
<name>A0A7W8VD69_9ACTN</name>
<dbReference type="InterPro" id="IPR050535">
    <property type="entry name" value="DNA_Repair-Maintenance_Comp"/>
</dbReference>
<keyword evidence="2" id="KW-0540">Nuclease</keyword>
<accession>A0A7W8VD69</accession>
<keyword evidence="2" id="KW-0378">Hydrolase</keyword>
<dbReference type="AlphaFoldDB" id="A0A7W8VD69"/>
<evidence type="ECO:0000259" key="1">
    <source>
        <dbReference type="Pfam" id="PF00149"/>
    </source>
</evidence>
<sequence>MTTFVHTADLHLDSPLRGLSPKRPEAERLARDATTDALGRLVAAVLAESADALVIAGDLWDGGHHREETVRRFREHMGTLHEAGVPVFIADGAHDTAYPGRHAWPMPPNVHRFGHERPETRVLDGLGLALHGHGPHAAGSPVPAFPIPVPGAVNVGVWHCGRAGGAGPAAERALAGLGYQYWALGHLHRRTVASAAPWIVHPGTLQGRGADEAGPKGATLVSTAGGAVTGVRHLDLAPVRWEVIDVDCAAGLSEGLERARAALRRTAARLAPGARLAAVVRPVHGAVADDALRALADRLDGDDVPGVVSVTAAPAPAGGLPAPRSALERYSLPGGAAAPA</sequence>
<dbReference type="SUPFAM" id="SSF56300">
    <property type="entry name" value="Metallo-dependent phosphatases"/>
    <property type="match status" value="1"/>
</dbReference>
<comment type="caution">
    <text evidence="2">The sequence shown here is derived from an EMBL/GenBank/DDBJ whole genome shotgun (WGS) entry which is preliminary data.</text>
</comment>